<evidence type="ECO:0000313" key="1">
    <source>
        <dbReference type="EMBL" id="KAK4502290.1"/>
    </source>
</evidence>
<dbReference type="EMBL" id="JAXOVC010000004">
    <property type="protein sequence ID" value="KAK4502290.1"/>
    <property type="molecule type" value="Genomic_DNA"/>
</dbReference>
<name>A0ABR0EM91_ZASCE</name>
<organism evidence="1 2">
    <name type="scientific">Zasmidium cellare</name>
    <name type="common">Wine cellar mold</name>
    <name type="synonym">Racodium cellare</name>
    <dbReference type="NCBI Taxonomy" id="395010"/>
    <lineage>
        <taxon>Eukaryota</taxon>
        <taxon>Fungi</taxon>
        <taxon>Dikarya</taxon>
        <taxon>Ascomycota</taxon>
        <taxon>Pezizomycotina</taxon>
        <taxon>Dothideomycetes</taxon>
        <taxon>Dothideomycetidae</taxon>
        <taxon>Mycosphaerellales</taxon>
        <taxon>Mycosphaerellaceae</taxon>
        <taxon>Zasmidium</taxon>
    </lineage>
</organism>
<reference evidence="1 2" key="1">
    <citation type="journal article" date="2023" name="G3 (Bethesda)">
        <title>A chromosome-level genome assembly of Zasmidium syzygii isolated from banana leaves.</title>
        <authorList>
            <person name="van Westerhoven A.C."/>
            <person name="Mehrabi R."/>
            <person name="Talebi R."/>
            <person name="Steentjes M.B.F."/>
            <person name="Corcolon B."/>
            <person name="Chong P.A."/>
            <person name="Kema G.H.J."/>
            <person name="Seidl M.F."/>
        </authorList>
    </citation>
    <scope>NUCLEOTIDE SEQUENCE [LARGE SCALE GENOMIC DNA]</scope>
    <source>
        <strain evidence="1 2">P124</strain>
    </source>
</reference>
<evidence type="ECO:0008006" key="3">
    <source>
        <dbReference type="Google" id="ProtNLM"/>
    </source>
</evidence>
<keyword evidence="2" id="KW-1185">Reference proteome</keyword>
<sequence length="169" mass="18836">MHTKEETTEQDPDKTAKIHSVVSRQLESIVAASFTALNTHNFDLSTPPWTCYSKHFRNDPNGPAPNLSTYSEHPNLSNSESTDLAGMVDFFKTLAETCPEYQTLVVEMATTELDLEAGTGSVMVSAESHGIPVGVVRSSISLFEFQREKREWRCVRQRTLPGIEYVPEG</sequence>
<protein>
    <recommendedName>
        <fullName evidence="3">SnoaL-like domain-containing protein</fullName>
    </recommendedName>
</protein>
<proteinExistence type="predicted"/>
<dbReference type="Proteomes" id="UP001305779">
    <property type="component" value="Unassembled WGS sequence"/>
</dbReference>
<gene>
    <name evidence="1" type="ORF">PRZ48_005715</name>
</gene>
<comment type="caution">
    <text evidence="1">The sequence shown here is derived from an EMBL/GenBank/DDBJ whole genome shotgun (WGS) entry which is preliminary data.</text>
</comment>
<evidence type="ECO:0000313" key="2">
    <source>
        <dbReference type="Proteomes" id="UP001305779"/>
    </source>
</evidence>
<accession>A0ABR0EM91</accession>